<name>A0ACA9YG42_9ASCO</name>
<proteinExistence type="predicted"/>
<sequence length="311" mass="36679">MTYSIAGHEIRLDKVINHDDEEMILRYKEIFKICLNDSNLKLLISVKKLVHLYSDIIMIYSTLLNKIPNYEDIRLMTLNVKKDSILVENKFNEIFSKSINEVDIFSKKMSWQTKKYESIIKPLTKQLLELTLTFFEKFFKTLTCIQLFFESFNNLKKLLIPFLVDQTHRVIDSLKKSIFFVNFPTITDNLDSITELTPTILKQLKKIEKITKGIGKETTILNEAFKRFEPTLQQYTQILLGKAILKRSISDEDCKIINRRDICYQAAEHVVSIPLTEEQKFQFFSKYIIIVILVLMLLVVTTIFRFFRVVF</sequence>
<comment type="caution">
    <text evidence="1">The sequence shown here is derived from an EMBL/GenBank/DDBJ whole genome shotgun (WGS) entry which is preliminary data.</text>
</comment>
<keyword evidence="2" id="KW-1185">Reference proteome</keyword>
<organism evidence="1 2">
    <name type="scientific">[Candida] jaroonii</name>
    <dbReference type="NCBI Taxonomy" id="467808"/>
    <lineage>
        <taxon>Eukaryota</taxon>
        <taxon>Fungi</taxon>
        <taxon>Dikarya</taxon>
        <taxon>Ascomycota</taxon>
        <taxon>Saccharomycotina</taxon>
        <taxon>Pichiomycetes</taxon>
        <taxon>Debaryomycetaceae</taxon>
        <taxon>Yamadazyma</taxon>
    </lineage>
</organism>
<protein>
    <submittedName>
        <fullName evidence="1">Uncharacterized protein</fullName>
    </submittedName>
</protein>
<evidence type="ECO:0000313" key="2">
    <source>
        <dbReference type="Proteomes" id="UP001152531"/>
    </source>
</evidence>
<dbReference type="EMBL" id="CALSDN010000018">
    <property type="protein sequence ID" value="CAH6723656.1"/>
    <property type="molecule type" value="Genomic_DNA"/>
</dbReference>
<evidence type="ECO:0000313" key="1">
    <source>
        <dbReference type="EMBL" id="CAH6723656.1"/>
    </source>
</evidence>
<reference evidence="1" key="1">
    <citation type="submission" date="2022-06" db="EMBL/GenBank/DDBJ databases">
        <authorList>
            <person name="Legras J.-L."/>
            <person name="Devillers H."/>
            <person name="Grondin C."/>
        </authorList>
    </citation>
    <scope>NUCLEOTIDE SEQUENCE</scope>
    <source>
        <strain evidence="1">CLIB 1444</strain>
    </source>
</reference>
<accession>A0ACA9YG42</accession>
<dbReference type="Proteomes" id="UP001152531">
    <property type="component" value="Unassembled WGS sequence"/>
</dbReference>
<gene>
    <name evidence="1" type="ORF">CLIB1444_18S00430</name>
</gene>